<feature type="transmembrane region" description="Helical" evidence="1">
    <location>
        <begin position="291"/>
        <end position="312"/>
    </location>
</feature>
<feature type="transmembrane region" description="Helical" evidence="1">
    <location>
        <begin position="347"/>
        <end position="366"/>
    </location>
</feature>
<geneLocation type="plasmid" evidence="3">
    <name>unnamed3</name>
</geneLocation>
<organism evidence="3 4">
    <name type="scientific">Sphingobium yanoikuyae</name>
    <name type="common">Sphingomonas yanoikuyae</name>
    <dbReference type="NCBI Taxonomy" id="13690"/>
    <lineage>
        <taxon>Bacteria</taxon>
        <taxon>Pseudomonadati</taxon>
        <taxon>Pseudomonadota</taxon>
        <taxon>Alphaproteobacteria</taxon>
        <taxon>Sphingomonadales</taxon>
        <taxon>Sphingomonadaceae</taxon>
        <taxon>Sphingobium</taxon>
    </lineage>
</organism>
<feature type="transmembrane region" description="Helical" evidence="1">
    <location>
        <begin position="136"/>
        <end position="154"/>
    </location>
</feature>
<keyword evidence="3" id="KW-0808">Transferase</keyword>
<keyword evidence="1" id="KW-0472">Membrane</keyword>
<feature type="transmembrane region" description="Helical" evidence="1">
    <location>
        <begin position="319"/>
        <end position="341"/>
    </location>
</feature>
<keyword evidence="1" id="KW-0812">Transmembrane</keyword>
<keyword evidence="3" id="KW-0012">Acyltransferase</keyword>
<dbReference type="InterPro" id="IPR002656">
    <property type="entry name" value="Acyl_transf_3_dom"/>
</dbReference>
<keyword evidence="1" id="KW-1133">Transmembrane helix</keyword>
<evidence type="ECO:0000313" key="4">
    <source>
        <dbReference type="Proteomes" id="UP000464086"/>
    </source>
</evidence>
<dbReference type="GO" id="GO:0000271">
    <property type="term" value="P:polysaccharide biosynthetic process"/>
    <property type="evidence" value="ECO:0007669"/>
    <property type="project" value="TreeGrafter"/>
</dbReference>
<feature type="transmembrane region" description="Helical" evidence="1">
    <location>
        <begin position="175"/>
        <end position="195"/>
    </location>
</feature>
<reference evidence="3 4" key="1">
    <citation type="submission" date="2019-12" db="EMBL/GenBank/DDBJ databases">
        <title>Functional and genomic insights into the Sphingobium yanoikuyae YC-JY1, a bacterium efficiently degrading bisphenol A.</title>
        <authorList>
            <person name="Jia Y."/>
            <person name="Li X."/>
            <person name="Wang J."/>
            <person name="Eltoukhy A."/>
            <person name="Lamraoui I."/>
            <person name="Yan Y."/>
        </authorList>
    </citation>
    <scope>NUCLEOTIDE SEQUENCE [LARGE SCALE GENOMIC DNA]</scope>
    <source>
        <strain evidence="3 4">YC-JY1</strain>
        <plasmid evidence="3 4">unnamed3</plasmid>
    </source>
</reference>
<dbReference type="EMBL" id="CP047220">
    <property type="protein sequence ID" value="QHD70734.1"/>
    <property type="molecule type" value="Genomic_DNA"/>
</dbReference>
<gene>
    <name evidence="3" type="ORF">GS397_26890</name>
</gene>
<keyword evidence="3" id="KW-0614">Plasmid</keyword>
<evidence type="ECO:0000256" key="1">
    <source>
        <dbReference type="SAM" id="Phobius"/>
    </source>
</evidence>
<dbReference type="GO" id="GO:0016747">
    <property type="term" value="F:acyltransferase activity, transferring groups other than amino-acyl groups"/>
    <property type="evidence" value="ECO:0007669"/>
    <property type="project" value="InterPro"/>
</dbReference>
<feature type="transmembrane region" description="Helical" evidence="1">
    <location>
        <begin position="258"/>
        <end position="279"/>
    </location>
</feature>
<feature type="transmembrane region" description="Helical" evidence="1">
    <location>
        <begin position="227"/>
        <end position="246"/>
    </location>
</feature>
<feature type="domain" description="Acyltransferase 3" evidence="2">
    <location>
        <begin position="99"/>
        <end position="432"/>
    </location>
</feature>
<name>A0A6P1GR90_SPHYA</name>
<dbReference type="AlphaFoldDB" id="A0A6P1GR90"/>
<sequence length="468" mass="51918">MDHDLLEDMFVEVVAWLGAIGEEGKGDGPAERGPDCYLATCRTSHLWCAFASIGLVRNMQHDGSLTSADSKIEDAVVSPRAKSGLAADDGRLADDRKLVFIDTLRGLAILMVILVHHSQVFSVLRPFTYPAAYGQLGVQLFFVASAFTMCMSASHRREEPHPVSSFYIRRVFRIAPLYYVGILLYFLIDSMWPFFPTVKSVYTFGNVLANLLFVHGFVPDAYNRVVLGGWSIAAEMSFYLLFPLMYPICKQLHDKYGLIAIATLAALFVAVSAVFNLAVIPKFGESIANTNFWYCMILNQVAVFIVGMGTYFHLQRRRFFVRFGVDAAAFVALSVLSGAFLLANAPWAMVLLPATAGLSFAFLLSVVRGFGQSRIGLVERIGQHSYSMYIFHFVFAWTISRAILKVATSYGIPPAFTYFATLGFTIGATYLVAKSSKVIVEDRFIEYGRRLIKARDAKWRNTGASSPA</sequence>
<evidence type="ECO:0000259" key="2">
    <source>
        <dbReference type="Pfam" id="PF01757"/>
    </source>
</evidence>
<accession>A0A6P1GR90</accession>
<protein>
    <submittedName>
        <fullName evidence="3">Acyltransferase family protein</fullName>
    </submittedName>
</protein>
<dbReference type="PANTHER" id="PTHR23028">
    <property type="entry name" value="ACETYLTRANSFERASE"/>
    <property type="match status" value="1"/>
</dbReference>
<dbReference type="Proteomes" id="UP000464086">
    <property type="component" value="Plasmid unnamed3"/>
</dbReference>
<dbReference type="PANTHER" id="PTHR23028:SF53">
    <property type="entry name" value="ACYL_TRANSF_3 DOMAIN-CONTAINING PROTEIN"/>
    <property type="match status" value="1"/>
</dbReference>
<dbReference type="RefSeq" id="WP_159368276.1">
    <property type="nucleotide sequence ID" value="NZ_CP047220.1"/>
</dbReference>
<evidence type="ECO:0000313" key="3">
    <source>
        <dbReference type="EMBL" id="QHD70734.1"/>
    </source>
</evidence>
<proteinExistence type="predicted"/>
<feature type="transmembrane region" description="Helical" evidence="1">
    <location>
        <begin position="416"/>
        <end position="433"/>
    </location>
</feature>
<dbReference type="InterPro" id="IPR050879">
    <property type="entry name" value="Acyltransferase_3"/>
</dbReference>
<feature type="transmembrane region" description="Helical" evidence="1">
    <location>
        <begin position="386"/>
        <end position="404"/>
    </location>
</feature>
<dbReference type="Pfam" id="PF01757">
    <property type="entry name" value="Acyl_transf_3"/>
    <property type="match status" value="1"/>
</dbReference>
<dbReference type="GO" id="GO:0016020">
    <property type="term" value="C:membrane"/>
    <property type="evidence" value="ECO:0007669"/>
    <property type="project" value="TreeGrafter"/>
</dbReference>